<evidence type="ECO:0000313" key="7">
    <source>
        <dbReference type="Proteomes" id="UP000198683"/>
    </source>
</evidence>
<gene>
    <name evidence="6" type="ORF">SAMN05421874_10716</name>
</gene>
<dbReference type="PROSITE" id="PS50977">
    <property type="entry name" value="HTH_TETR_2"/>
    <property type="match status" value="1"/>
</dbReference>
<proteinExistence type="predicted"/>
<reference evidence="6 7" key="1">
    <citation type="submission" date="2016-10" db="EMBL/GenBank/DDBJ databases">
        <authorList>
            <person name="de Groot N.N."/>
        </authorList>
    </citation>
    <scope>NUCLEOTIDE SEQUENCE [LARGE SCALE GENOMIC DNA]</scope>
    <source>
        <strain evidence="6 7">CGMCC 4.5681</strain>
    </source>
</reference>
<evidence type="ECO:0000256" key="1">
    <source>
        <dbReference type="ARBA" id="ARBA00023015"/>
    </source>
</evidence>
<dbReference type="SUPFAM" id="SSF48498">
    <property type="entry name" value="Tetracyclin repressor-like, C-terminal domain"/>
    <property type="match status" value="1"/>
</dbReference>
<evidence type="ECO:0000256" key="4">
    <source>
        <dbReference type="PROSITE-ProRule" id="PRU00335"/>
    </source>
</evidence>
<organism evidence="6 7">
    <name type="scientific">Nonomuraea maritima</name>
    <dbReference type="NCBI Taxonomy" id="683260"/>
    <lineage>
        <taxon>Bacteria</taxon>
        <taxon>Bacillati</taxon>
        <taxon>Actinomycetota</taxon>
        <taxon>Actinomycetes</taxon>
        <taxon>Streptosporangiales</taxon>
        <taxon>Streptosporangiaceae</taxon>
        <taxon>Nonomuraea</taxon>
    </lineage>
</organism>
<dbReference type="InterPro" id="IPR001647">
    <property type="entry name" value="HTH_TetR"/>
</dbReference>
<dbReference type="SUPFAM" id="SSF46689">
    <property type="entry name" value="Homeodomain-like"/>
    <property type="match status" value="1"/>
</dbReference>
<keyword evidence="1" id="KW-0805">Transcription regulation</keyword>
<dbReference type="PANTHER" id="PTHR30055">
    <property type="entry name" value="HTH-TYPE TRANSCRIPTIONAL REGULATOR RUTR"/>
    <property type="match status" value="1"/>
</dbReference>
<feature type="DNA-binding region" description="H-T-H motif" evidence="4">
    <location>
        <begin position="28"/>
        <end position="47"/>
    </location>
</feature>
<dbReference type="PANTHER" id="PTHR30055:SF234">
    <property type="entry name" value="HTH-TYPE TRANSCRIPTIONAL REGULATOR BETI"/>
    <property type="match status" value="1"/>
</dbReference>
<dbReference type="InterPro" id="IPR009057">
    <property type="entry name" value="Homeodomain-like_sf"/>
</dbReference>
<evidence type="ECO:0000256" key="2">
    <source>
        <dbReference type="ARBA" id="ARBA00023125"/>
    </source>
</evidence>
<dbReference type="RefSeq" id="WP_090763994.1">
    <property type="nucleotide sequence ID" value="NZ_FNFB01000007.1"/>
</dbReference>
<dbReference type="GO" id="GO:0000976">
    <property type="term" value="F:transcription cis-regulatory region binding"/>
    <property type="evidence" value="ECO:0007669"/>
    <property type="project" value="TreeGrafter"/>
</dbReference>
<dbReference type="AlphaFoldDB" id="A0A1G9B4J6"/>
<dbReference type="Proteomes" id="UP000198683">
    <property type="component" value="Unassembled WGS sequence"/>
</dbReference>
<dbReference type="PRINTS" id="PR00455">
    <property type="entry name" value="HTHTETR"/>
</dbReference>
<dbReference type="InterPro" id="IPR036271">
    <property type="entry name" value="Tet_transcr_reg_TetR-rel_C_sf"/>
</dbReference>
<accession>A0A1G9B4J6</accession>
<evidence type="ECO:0000313" key="6">
    <source>
        <dbReference type="EMBL" id="SDK34452.1"/>
    </source>
</evidence>
<keyword evidence="2 4" id="KW-0238">DNA-binding</keyword>
<dbReference type="EMBL" id="FNFB01000007">
    <property type="protein sequence ID" value="SDK34452.1"/>
    <property type="molecule type" value="Genomic_DNA"/>
</dbReference>
<dbReference type="InterPro" id="IPR050109">
    <property type="entry name" value="HTH-type_TetR-like_transc_reg"/>
</dbReference>
<protein>
    <submittedName>
        <fullName evidence="6">WHG domain-containing protein</fullName>
    </submittedName>
</protein>
<keyword evidence="7" id="KW-1185">Reference proteome</keyword>
<evidence type="ECO:0000259" key="5">
    <source>
        <dbReference type="PROSITE" id="PS50977"/>
    </source>
</evidence>
<dbReference type="Gene3D" id="1.10.357.10">
    <property type="entry name" value="Tetracycline Repressor, domain 2"/>
    <property type="match status" value="1"/>
</dbReference>
<sequence length="237" mass="25527">MARATDTRERMLHAAAEMLARGGRDAVSTRAVSAAAGVTAPTLYRLFGDKEGLLDALADYGFQRYLAEKRTLLTDDPVADLRSTWHLHVEFGLSNPAVYGLMFGSTPSPEGTRAGQAARDMLREIISRVAASGRLSVPPEQAEQLFYATGVGVTLTLIATPPGRRDPRFATTALDHLLRVTTTDAEPAAPAPDVALRAAALREALRHDKRDDEILTGNERALLADWLDRLAAGSPRG</sequence>
<dbReference type="STRING" id="683260.SAMN05421874_10716"/>
<dbReference type="GO" id="GO:0003700">
    <property type="term" value="F:DNA-binding transcription factor activity"/>
    <property type="evidence" value="ECO:0007669"/>
    <property type="project" value="TreeGrafter"/>
</dbReference>
<keyword evidence="3" id="KW-0804">Transcription</keyword>
<name>A0A1G9B4J6_9ACTN</name>
<dbReference type="Pfam" id="PF00440">
    <property type="entry name" value="TetR_N"/>
    <property type="match status" value="1"/>
</dbReference>
<feature type="domain" description="HTH tetR-type" evidence="5">
    <location>
        <begin position="5"/>
        <end position="65"/>
    </location>
</feature>
<evidence type="ECO:0000256" key="3">
    <source>
        <dbReference type="ARBA" id="ARBA00023163"/>
    </source>
</evidence>
<dbReference type="OrthoDB" id="3784817at2"/>